<evidence type="ECO:0008006" key="3">
    <source>
        <dbReference type="Google" id="ProtNLM"/>
    </source>
</evidence>
<organism evidence="1 2">
    <name type="scientific">Sulfobacillus harzensis</name>
    <dbReference type="NCBI Taxonomy" id="2729629"/>
    <lineage>
        <taxon>Bacteria</taxon>
        <taxon>Bacillati</taxon>
        <taxon>Bacillota</taxon>
        <taxon>Clostridia</taxon>
        <taxon>Eubacteriales</taxon>
        <taxon>Clostridiales Family XVII. Incertae Sedis</taxon>
        <taxon>Sulfobacillus</taxon>
    </lineage>
</organism>
<name>A0A7Y0L6D1_9FIRM</name>
<sequence>MEPIIAVASPGHTPGHLAYQGPGFLLVGDAMTTRNGQIHALPRILAWDAAKAQDTAADIQSHWHGWLLPAHGEPLFVA</sequence>
<reference evidence="1 2" key="1">
    <citation type="submission" date="2020-04" db="EMBL/GenBank/DDBJ databases">
        <authorList>
            <person name="Zhang R."/>
            <person name="Schippers A."/>
        </authorList>
    </citation>
    <scope>NUCLEOTIDE SEQUENCE [LARGE SCALE GENOMIC DNA]</scope>
    <source>
        <strain evidence="1 2">DSM 109850</strain>
    </source>
</reference>
<dbReference type="InterPro" id="IPR036866">
    <property type="entry name" value="RibonucZ/Hydroxyglut_hydro"/>
</dbReference>
<dbReference type="Gene3D" id="3.60.15.10">
    <property type="entry name" value="Ribonuclease Z/Hydroxyacylglutathione hydrolase-like"/>
    <property type="match status" value="1"/>
</dbReference>
<gene>
    <name evidence="1" type="ORF">HIJ39_15605</name>
</gene>
<dbReference type="Proteomes" id="UP000533476">
    <property type="component" value="Unassembled WGS sequence"/>
</dbReference>
<proteinExistence type="predicted"/>
<dbReference type="EMBL" id="JABBVZ010000065">
    <property type="protein sequence ID" value="NMP23767.1"/>
    <property type="molecule type" value="Genomic_DNA"/>
</dbReference>
<evidence type="ECO:0000313" key="1">
    <source>
        <dbReference type="EMBL" id="NMP23767.1"/>
    </source>
</evidence>
<protein>
    <recommendedName>
        <fullName evidence="3">Metallo-beta-lactamase domain-containing protein</fullName>
    </recommendedName>
</protein>
<dbReference type="SUPFAM" id="SSF56281">
    <property type="entry name" value="Metallo-hydrolase/oxidoreductase"/>
    <property type="match status" value="1"/>
</dbReference>
<comment type="caution">
    <text evidence="1">The sequence shown here is derived from an EMBL/GenBank/DDBJ whole genome shotgun (WGS) entry which is preliminary data.</text>
</comment>
<keyword evidence="2" id="KW-1185">Reference proteome</keyword>
<dbReference type="AlphaFoldDB" id="A0A7Y0L6D1"/>
<accession>A0A7Y0L6D1</accession>
<evidence type="ECO:0000313" key="2">
    <source>
        <dbReference type="Proteomes" id="UP000533476"/>
    </source>
</evidence>